<comment type="caution">
    <text evidence="10">The sequence shown here is derived from an EMBL/GenBank/DDBJ whole genome shotgun (WGS) entry which is preliminary data.</text>
</comment>
<evidence type="ECO:0000256" key="3">
    <source>
        <dbReference type="ARBA" id="ARBA00022723"/>
    </source>
</evidence>
<keyword evidence="8" id="KW-0732">Signal</keyword>
<dbReference type="Gene3D" id="1.10.420.10">
    <property type="entry name" value="Peroxidase, domain 2"/>
    <property type="match status" value="1"/>
</dbReference>
<sequence length="493" mass="52930">MRLLLVMSVTLLCIVMPLHAQKGSGGRGGGGRGGNGGGGRGGKGGRRTSVPSQPSTPGTTPEEIVTTTVKIVTTTEEIVTTQPLTTGTTPEEIVTTTDEIITIPEEIETTPKEIVTTTDEIVTTPEEIETTPEEIVTTTDEIVTTPESTTSGPSFPQLTSAQVTAMKDSINVLLDANANVDGNGPNLIAGLVRLAFHDCVGGCDGCINLDNPENVGLDEYINMIDEAFIVYSDIISRADFWALASITANERAAEDCRPRGRCTPSIPMIEFQTGRRDCATSPLSSAEHIFPDPHGGLDPTESFFASVFGFNRRESVAILGAHTLGRARRQNSGFRNPWVGRERTLDNDYYRELLNIDRNWNQVDVANGRNGGPKWQWVHGDGRRLMLNADMCLFKEMELSSGTGESGCPYSGTNACPNSAAAGIVQEFANDNALWIQEYGAAFQKMIATGYTSDDFTPIALEVPVDNGSGDNPGVDDPINPIGINPIFEDDIV</sequence>
<evidence type="ECO:0000256" key="7">
    <source>
        <dbReference type="SAM" id="MobiDB-lite"/>
    </source>
</evidence>
<dbReference type="Gene3D" id="1.10.520.10">
    <property type="match status" value="1"/>
</dbReference>
<dbReference type="SUPFAM" id="SSF48113">
    <property type="entry name" value="Heme-dependent peroxidases"/>
    <property type="match status" value="1"/>
</dbReference>
<evidence type="ECO:0000256" key="5">
    <source>
        <dbReference type="ARBA" id="ARBA00023004"/>
    </source>
</evidence>
<dbReference type="Pfam" id="PF00141">
    <property type="entry name" value="peroxidase"/>
    <property type="match status" value="1"/>
</dbReference>
<reference evidence="10" key="1">
    <citation type="submission" date="2022-03" db="EMBL/GenBank/DDBJ databases">
        <authorList>
            <person name="Martin C."/>
        </authorList>
    </citation>
    <scope>NUCLEOTIDE SEQUENCE</scope>
</reference>
<evidence type="ECO:0000256" key="8">
    <source>
        <dbReference type="SAM" id="SignalP"/>
    </source>
</evidence>
<name>A0A8S4P140_OWEFU</name>
<dbReference type="GO" id="GO:0046872">
    <property type="term" value="F:metal ion binding"/>
    <property type="evidence" value="ECO:0007669"/>
    <property type="project" value="UniProtKB-KW"/>
</dbReference>
<dbReference type="GO" id="GO:0042744">
    <property type="term" value="P:hydrogen peroxide catabolic process"/>
    <property type="evidence" value="ECO:0007669"/>
    <property type="project" value="TreeGrafter"/>
</dbReference>
<gene>
    <name evidence="10" type="ORF">OFUS_LOCUS12190</name>
</gene>
<dbReference type="AlphaFoldDB" id="A0A8S4P140"/>
<evidence type="ECO:0000256" key="4">
    <source>
        <dbReference type="ARBA" id="ARBA00023002"/>
    </source>
</evidence>
<dbReference type="InterPro" id="IPR044831">
    <property type="entry name" value="Ccp1-like"/>
</dbReference>
<dbReference type="OrthoDB" id="2859658at2759"/>
<feature type="signal peptide" evidence="8">
    <location>
        <begin position="1"/>
        <end position="20"/>
    </location>
</feature>
<dbReference type="PRINTS" id="PR00458">
    <property type="entry name" value="PEROXIDASE"/>
</dbReference>
<proteinExistence type="inferred from homology"/>
<dbReference type="GO" id="GO:0020037">
    <property type="term" value="F:heme binding"/>
    <property type="evidence" value="ECO:0007669"/>
    <property type="project" value="InterPro"/>
</dbReference>
<comment type="similarity">
    <text evidence="6">Belongs to the peroxidase family.</text>
</comment>
<dbReference type="InterPro" id="IPR010255">
    <property type="entry name" value="Haem_peroxidase_sf"/>
</dbReference>
<feature type="chain" id="PRO_5035794318" description="Plant heme peroxidase family profile domain-containing protein" evidence="8">
    <location>
        <begin position="21"/>
        <end position="493"/>
    </location>
</feature>
<keyword evidence="2" id="KW-0349">Heme</keyword>
<feature type="compositionally biased region" description="Gly residues" evidence="7">
    <location>
        <begin position="23"/>
        <end position="42"/>
    </location>
</feature>
<dbReference type="InterPro" id="IPR002016">
    <property type="entry name" value="Haem_peroxidase"/>
</dbReference>
<feature type="region of interest" description="Disordered" evidence="7">
    <location>
        <begin position="20"/>
        <end position="63"/>
    </location>
</feature>
<accession>A0A8S4P140</accession>
<dbReference type="PANTHER" id="PTHR31356:SF36">
    <property type="entry name" value="L-ASCORBATE PEROXIDASE 3"/>
    <property type="match status" value="1"/>
</dbReference>
<evidence type="ECO:0000313" key="10">
    <source>
        <dbReference type="EMBL" id="CAH1786262.1"/>
    </source>
</evidence>
<keyword evidence="11" id="KW-1185">Reference proteome</keyword>
<evidence type="ECO:0000313" key="11">
    <source>
        <dbReference type="Proteomes" id="UP000749559"/>
    </source>
</evidence>
<evidence type="ECO:0000256" key="6">
    <source>
        <dbReference type="RuleBase" id="RU004241"/>
    </source>
</evidence>
<evidence type="ECO:0000256" key="1">
    <source>
        <dbReference type="ARBA" id="ARBA00022559"/>
    </source>
</evidence>
<keyword evidence="4" id="KW-0560">Oxidoreductase</keyword>
<dbReference type="GO" id="GO:0000302">
    <property type="term" value="P:response to reactive oxygen species"/>
    <property type="evidence" value="ECO:0007669"/>
    <property type="project" value="TreeGrafter"/>
</dbReference>
<protein>
    <recommendedName>
        <fullName evidence="9">Plant heme peroxidase family profile domain-containing protein</fullName>
    </recommendedName>
</protein>
<dbReference type="EMBL" id="CAIIXF020000006">
    <property type="protein sequence ID" value="CAH1786262.1"/>
    <property type="molecule type" value="Genomic_DNA"/>
</dbReference>
<dbReference type="GO" id="GO:0034599">
    <property type="term" value="P:cellular response to oxidative stress"/>
    <property type="evidence" value="ECO:0007669"/>
    <property type="project" value="InterPro"/>
</dbReference>
<dbReference type="Proteomes" id="UP000749559">
    <property type="component" value="Unassembled WGS sequence"/>
</dbReference>
<dbReference type="PANTHER" id="PTHR31356">
    <property type="entry name" value="THYLAKOID LUMENAL 29 KDA PROTEIN, CHLOROPLASTIC-RELATED"/>
    <property type="match status" value="1"/>
</dbReference>
<evidence type="ECO:0000259" key="9">
    <source>
        <dbReference type="PROSITE" id="PS50873"/>
    </source>
</evidence>
<feature type="domain" description="Plant heme peroxidase family profile" evidence="9">
    <location>
        <begin position="185"/>
        <end position="474"/>
    </location>
</feature>
<dbReference type="GO" id="GO:0004601">
    <property type="term" value="F:peroxidase activity"/>
    <property type="evidence" value="ECO:0007669"/>
    <property type="project" value="UniProtKB-KW"/>
</dbReference>
<keyword evidence="1" id="KW-0575">Peroxidase</keyword>
<organism evidence="10 11">
    <name type="scientific">Owenia fusiformis</name>
    <name type="common">Polychaete worm</name>
    <dbReference type="NCBI Taxonomy" id="6347"/>
    <lineage>
        <taxon>Eukaryota</taxon>
        <taxon>Metazoa</taxon>
        <taxon>Spiralia</taxon>
        <taxon>Lophotrochozoa</taxon>
        <taxon>Annelida</taxon>
        <taxon>Polychaeta</taxon>
        <taxon>Sedentaria</taxon>
        <taxon>Canalipalpata</taxon>
        <taxon>Sabellida</taxon>
        <taxon>Oweniida</taxon>
        <taxon>Oweniidae</taxon>
        <taxon>Owenia</taxon>
    </lineage>
</organism>
<keyword evidence="5" id="KW-0408">Iron</keyword>
<dbReference type="PROSITE" id="PS50873">
    <property type="entry name" value="PEROXIDASE_4"/>
    <property type="match status" value="1"/>
</dbReference>
<keyword evidence="3" id="KW-0479">Metal-binding</keyword>
<dbReference type="CDD" id="cd00314">
    <property type="entry name" value="plant_peroxidase_like"/>
    <property type="match status" value="1"/>
</dbReference>
<evidence type="ECO:0000256" key="2">
    <source>
        <dbReference type="ARBA" id="ARBA00022617"/>
    </source>
</evidence>